<dbReference type="AlphaFoldDB" id="A0A7V2ZHX1"/>
<name>A0A7V2ZHX1_9BACT</name>
<evidence type="ECO:0000259" key="1">
    <source>
        <dbReference type="Pfam" id="PF08241"/>
    </source>
</evidence>
<gene>
    <name evidence="2" type="ORF">ENS31_01980</name>
</gene>
<dbReference type="SUPFAM" id="SSF53335">
    <property type="entry name" value="S-adenosyl-L-methionine-dependent methyltransferases"/>
    <property type="match status" value="1"/>
</dbReference>
<dbReference type="InterPro" id="IPR013216">
    <property type="entry name" value="Methyltransf_11"/>
</dbReference>
<keyword evidence="2" id="KW-0808">Transferase</keyword>
<comment type="caution">
    <text evidence="2">The sequence shown here is derived from an EMBL/GenBank/DDBJ whole genome shotgun (WGS) entry which is preliminary data.</text>
</comment>
<sequence length="236" mass="27652">MIVSNRWKLAQNYEQNWWQNQAEKMDLSFYKGFADQVLEAINPYLTIQPDTHILEIGSGAAGIITHLNSDYRFAIDPLEEFYSGIKKFSDYRDKNVIYKTGAGENLPFEKEFFDLIIIDNVLDHCDNPALVLDEVKRVLKKNGIVFLRQNTYHLWGKFIRIIMEFFKIDKGHPHTFTKRSLKKIISGKNFVILSSKRGSYLKTWLKEIKSRRLLDKIKALLLVNRDKVTLVLKRLP</sequence>
<keyword evidence="2" id="KW-0489">Methyltransferase</keyword>
<protein>
    <submittedName>
        <fullName evidence="2">Class I SAM-dependent methyltransferase</fullName>
    </submittedName>
</protein>
<feature type="domain" description="Methyltransferase type 11" evidence="1">
    <location>
        <begin position="54"/>
        <end position="146"/>
    </location>
</feature>
<dbReference type="Gene3D" id="3.40.50.150">
    <property type="entry name" value="Vaccinia Virus protein VP39"/>
    <property type="match status" value="1"/>
</dbReference>
<dbReference type="CDD" id="cd02440">
    <property type="entry name" value="AdoMet_MTases"/>
    <property type="match status" value="1"/>
</dbReference>
<dbReference type="InterPro" id="IPR029063">
    <property type="entry name" value="SAM-dependent_MTases_sf"/>
</dbReference>
<reference evidence="2" key="1">
    <citation type="journal article" date="2020" name="mSystems">
        <title>Genome- and Community-Level Interaction Insights into Carbon Utilization and Element Cycling Functions of Hydrothermarchaeota in Hydrothermal Sediment.</title>
        <authorList>
            <person name="Zhou Z."/>
            <person name="Liu Y."/>
            <person name="Xu W."/>
            <person name="Pan J."/>
            <person name="Luo Z.H."/>
            <person name="Li M."/>
        </authorList>
    </citation>
    <scope>NUCLEOTIDE SEQUENCE [LARGE SCALE GENOMIC DNA]</scope>
    <source>
        <strain evidence="2">SpSt-479</strain>
    </source>
</reference>
<proteinExistence type="predicted"/>
<dbReference type="GO" id="GO:0008757">
    <property type="term" value="F:S-adenosylmethionine-dependent methyltransferase activity"/>
    <property type="evidence" value="ECO:0007669"/>
    <property type="project" value="InterPro"/>
</dbReference>
<accession>A0A7V2ZHX1</accession>
<organism evidence="2">
    <name type="scientific">Ignavibacterium album</name>
    <dbReference type="NCBI Taxonomy" id="591197"/>
    <lineage>
        <taxon>Bacteria</taxon>
        <taxon>Pseudomonadati</taxon>
        <taxon>Ignavibacteriota</taxon>
        <taxon>Ignavibacteria</taxon>
        <taxon>Ignavibacteriales</taxon>
        <taxon>Ignavibacteriaceae</taxon>
        <taxon>Ignavibacterium</taxon>
    </lineage>
</organism>
<dbReference type="Pfam" id="PF08241">
    <property type="entry name" value="Methyltransf_11"/>
    <property type="match status" value="1"/>
</dbReference>
<evidence type="ECO:0000313" key="2">
    <source>
        <dbReference type="EMBL" id="HFI90280.1"/>
    </source>
</evidence>
<dbReference type="EMBL" id="DSUJ01000008">
    <property type="protein sequence ID" value="HFI90280.1"/>
    <property type="molecule type" value="Genomic_DNA"/>
</dbReference>
<dbReference type="GO" id="GO:0032259">
    <property type="term" value="P:methylation"/>
    <property type="evidence" value="ECO:0007669"/>
    <property type="project" value="UniProtKB-KW"/>
</dbReference>